<keyword evidence="2" id="KW-1185">Reference proteome</keyword>
<gene>
    <name evidence="1" type="ORF">SAMN02745674_01092</name>
</gene>
<evidence type="ECO:0000313" key="1">
    <source>
        <dbReference type="EMBL" id="SJZ86732.1"/>
    </source>
</evidence>
<name>A0A1T4P5L6_9GAMM</name>
<accession>A0A1T4P5L6</accession>
<dbReference type="Proteomes" id="UP000190061">
    <property type="component" value="Unassembled WGS sequence"/>
</dbReference>
<protein>
    <submittedName>
        <fullName evidence="1">Uncharacterized protein</fullName>
    </submittedName>
</protein>
<evidence type="ECO:0000313" key="2">
    <source>
        <dbReference type="Proteomes" id="UP000190061"/>
    </source>
</evidence>
<reference evidence="1 2" key="1">
    <citation type="submission" date="2017-02" db="EMBL/GenBank/DDBJ databases">
        <authorList>
            <person name="Peterson S.W."/>
        </authorList>
    </citation>
    <scope>NUCLEOTIDE SEQUENCE [LARGE SCALE GENOMIC DNA]</scope>
    <source>
        <strain evidence="1 2">DSM 21749</strain>
    </source>
</reference>
<dbReference type="AlphaFoldDB" id="A0A1T4P5L6"/>
<sequence length="87" mass="10198">MVGPDRRATVVEPVGDHQVDDFSLRNMGFQVRYRYMLAPLSDLYVVYGRGGYMFDEFSVDPDRQLGESFHLRDSEQLLVKLSYRFEL</sequence>
<dbReference type="EMBL" id="FUXP01000002">
    <property type="protein sequence ID" value="SJZ86732.1"/>
    <property type="molecule type" value="Genomic_DNA"/>
</dbReference>
<dbReference type="STRING" id="1122188.SAMN02745674_01092"/>
<proteinExistence type="predicted"/>
<organism evidence="1 2">
    <name type="scientific">Lysobacter spongiicola DSM 21749</name>
    <dbReference type="NCBI Taxonomy" id="1122188"/>
    <lineage>
        <taxon>Bacteria</taxon>
        <taxon>Pseudomonadati</taxon>
        <taxon>Pseudomonadota</taxon>
        <taxon>Gammaproteobacteria</taxon>
        <taxon>Lysobacterales</taxon>
        <taxon>Lysobacteraceae</taxon>
        <taxon>Novilysobacter</taxon>
    </lineage>
</organism>